<evidence type="ECO:0000313" key="4">
    <source>
        <dbReference type="Proteomes" id="UP000477750"/>
    </source>
</evidence>
<accession>A0A6L5GF42</accession>
<dbReference type="InterPro" id="IPR011042">
    <property type="entry name" value="6-blade_b-propeller_TolB-like"/>
</dbReference>
<organism evidence="3 4">
    <name type="scientific">Glycomyces albidus</name>
    <dbReference type="NCBI Taxonomy" id="2656774"/>
    <lineage>
        <taxon>Bacteria</taxon>
        <taxon>Bacillati</taxon>
        <taxon>Actinomycetota</taxon>
        <taxon>Actinomycetes</taxon>
        <taxon>Glycomycetales</taxon>
        <taxon>Glycomycetaceae</taxon>
        <taxon>Glycomyces</taxon>
    </lineage>
</organism>
<dbReference type="InterPro" id="IPR003431">
    <property type="entry name" value="B-propeller_Phytase"/>
</dbReference>
<comment type="caution">
    <text evidence="3">The sequence shown here is derived from an EMBL/GenBank/DDBJ whole genome shotgun (WGS) entry which is preliminary data.</text>
</comment>
<dbReference type="Gene3D" id="2.120.10.30">
    <property type="entry name" value="TolB, C-terminal domain"/>
    <property type="match status" value="1"/>
</dbReference>
<evidence type="ECO:0000256" key="1">
    <source>
        <dbReference type="SAM" id="SignalP"/>
    </source>
</evidence>
<feature type="signal peptide" evidence="1">
    <location>
        <begin position="1"/>
        <end position="34"/>
    </location>
</feature>
<dbReference type="PROSITE" id="PS51662">
    <property type="entry name" value="BP_PHYTASE"/>
    <property type="match status" value="1"/>
</dbReference>
<proteinExistence type="predicted"/>
<dbReference type="AlphaFoldDB" id="A0A6L5GF42"/>
<name>A0A6L5GF42_9ACTN</name>
<dbReference type="Proteomes" id="UP000477750">
    <property type="component" value="Unassembled WGS sequence"/>
</dbReference>
<keyword evidence="4" id="KW-1185">Reference proteome</keyword>
<dbReference type="GO" id="GO:0016158">
    <property type="term" value="F:inositol hexakisphosphate 3-phosphatase activity"/>
    <property type="evidence" value="ECO:0007669"/>
    <property type="project" value="InterPro"/>
</dbReference>
<dbReference type="EMBL" id="WIAO01000037">
    <property type="protein sequence ID" value="MQM28205.1"/>
    <property type="molecule type" value="Genomic_DNA"/>
</dbReference>
<evidence type="ECO:0000259" key="2">
    <source>
        <dbReference type="PROSITE" id="PS51662"/>
    </source>
</evidence>
<dbReference type="RefSeq" id="WP_153027307.1">
    <property type="nucleotide sequence ID" value="NZ_WIAO01000037.1"/>
</dbReference>
<dbReference type="Pfam" id="PF02333">
    <property type="entry name" value="Phytase"/>
    <property type="match status" value="2"/>
</dbReference>
<sequence>MNPLPLGGSVPPRLLTLTAFGSIAVLLTASAAGAAGEEPLTAILETPALYDEDDADADDPAIWIDEEDPEDSLVITTAKEAGIYVYDLEGDEVQHIEPRPAPGEDDAPGRYNNVDLVTGFRLDGERVDLAVASDRGMDDLGIFAIEDGELVDVTDPDAGTIFTASQEEVNGEHTAYGLATFQNRSGAYALVSRNAESEVALLKLRADGEHVTWDKVRTLHLPAEFDLPNGDTWKPCDDTGQDPQVEGMVVDEATGTAYLGQELVGIWKIAADLTGEPELVDTAVEFGLPGTYDPETDECTYGPDPGYGGDVLHTDIEGLTIYATGRGSGYLLASSQGDDSFAVYDLRGANPYLGGFTIEAGAVDSTQHSDGADVVNASLPGYEGGLLVVQDGDNTPEGADESSTNFKYLAWEDVAEHSGLDLRTDCGRR</sequence>
<feature type="domain" description="BPP" evidence="2">
    <location>
        <begin position="30"/>
        <end position="420"/>
    </location>
</feature>
<keyword evidence="1" id="KW-0732">Signal</keyword>
<feature type="chain" id="PRO_5026842751" evidence="1">
    <location>
        <begin position="35"/>
        <end position="429"/>
    </location>
</feature>
<protein>
    <submittedName>
        <fullName evidence="3">Phytase</fullName>
    </submittedName>
</protein>
<reference evidence="3 4" key="1">
    <citation type="submission" date="2019-10" db="EMBL/GenBank/DDBJ databases">
        <title>Glycomyces albidus sp. nov., a novel actinomycete isolated from rhizosphere soil of wheat (Triticum aestivum L.).</title>
        <authorList>
            <person name="Qian L."/>
        </authorList>
    </citation>
    <scope>NUCLEOTIDE SEQUENCE [LARGE SCALE GENOMIC DNA]</scope>
    <source>
        <strain evidence="3 4">NEAU-7082</strain>
    </source>
</reference>
<dbReference type="SUPFAM" id="SSF50956">
    <property type="entry name" value="Thermostable phytase (3-phytase)"/>
    <property type="match status" value="1"/>
</dbReference>
<evidence type="ECO:0000313" key="3">
    <source>
        <dbReference type="EMBL" id="MQM28205.1"/>
    </source>
</evidence>
<gene>
    <name evidence="3" type="ORF">GFD30_21955</name>
</gene>